<evidence type="ECO:0000313" key="3">
    <source>
        <dbReference type="Proteomes" id="UP001054837"/>
    </source>
</evidence>
<keyword evidence="1" id="KW-1133">Transmembrane helix</keyword>
<sequence>MNDILSVIRVKEDWRVEEKKRTTLFAAAVVCADVPFLAKIQNGPEKGWNWVICHSLDPQYSYFFVGFGFGMSFIKTLIYGGGSYLRLIQVKEDWRVEGKKKEPPSLPLQWFVPFQAEIQNGRMLNCMSPPLDSANFLS</sequence>
<evidence type="ECO:0000256" key="1">
    <source>
        <dbReference type="SAM" id="Phobius"/>
    </source>
</evidence>
<keyword evidence="1" id="KW-0812">Transmembrane</keyword>
<accession>A0AAV4UAA3</accession>
<organism evidence="2 3">
    <name type="scientific">Caerostris darwini</name>
    <dbReference type="NCBI Taxonomy" id="1538125"/>
    <lineage>
        <taxon>Eukaryota</taxon>
        <taxon>Metazoa</taxon>
        <taxon>Ecdysozoa</taxon>
        <taxon>Arthropoda</taxon>
        <taxon>Chelicerata</taxon>
        <taxon>Arachnida</taxon>
        <taxon>Araneae</taxon>
        <taxon>Araneomorphae</taxon>
        <taxon>Entelegynae</taxon>
        <taxon>Araneoidea</taxon>
        <taxon>Araneidae</taxon>
        <taxon>Caerostris</taxon>
    </lineage>
</organism>
<gene>
    <name evidence="2" type="ORF">CDAR_47141</name>
</gene>
<dbReference type="AlphaFoldDB" id="A0AAV4UAA3"/>
<proteinExistence type="predicted"/>
<dbReference type="Proteomes" id="UP001054837">
    <property type="component" value="Unassembled WGS sequence"/>
</dbReference>
<comment type="caution">
    <text evidence="2">The sequence shown here is derived from an EMBL/GenBank/DDBJ whole genome shotgun (WGS) entry which is preliminary data.</text>
</comment>
<dbReference type="EMBL" id="BPLQ01010955">
    <property type="protein sequence ID" value="GIY54684.1"/>
    <property type="molecule type" value="Genomic_DNA"/>
</dbReference>
<name>A0AAV4UAA3_9ARAC</name>
<feature type="transmembrane region" description="Helical" evidence="1">
    <location>
        <begin position="60"/>
        <end position="85"/>
    </location>
</feature>
<reference evidence="2 3" key="1">
    <citation type="submission" date="2021-06" db="EMBL/GenBank/DDBJ databases">
        <title>Caerostris darwini draft genome.</title>
        <authorList>
            <person name="Kono N."/>
            <person name="Arakawa K."/>
        </authorList>
    </citation>
    <scope>NUCLEOTIDE SEQUENCE [LARGE SCALE GENOMIC DNA]</scope>
</reference>
<protein>
    <submittedName>
        <fullName evidence="2">Uncharacterized protein</fullName>
    </submittedName>
</protein>
<keyword evidence="3" id="KW-1185">Reference proteome</keyword>
<evidence type="ECO:0000313" key="2">
    <source>
        <dbReference type="EMBL" id="GIY54684.1"/>
    </source>
</evidence>
<keyword evidence="1" id="KW-0472">Membrane</keyword>